<dbReference type="RefSeq" id="WP_134431981.1">
    <property type="nucleotide sequence ID" value="NZ_SOGQ01000072.1"/>
</dbReference>
<feature type="domain" description="Rad50/SbcC-type AAA" evidence="2">
    <location>
        <begin position="11"/>
        <end position="181"/>
    </location>
</feature>
<protein>
    <submittedName>
        <fullName evidence="3">DUF3732 domain-containing protein</fullName>
    </submittedName>
</protein>
<dbReference type="Pfam" id="PF13476">
    <property type="entry name" value="AAA_23"/>
    <property type="match status" value="1"/>
</dbReference>
<comment type="caution">
    <text evidence="3">The sequence shown here is derived from an EMBL/GenBank/DDBJ whole genome shotgun (WGS) entry which is preliminary data.</text>
</comment>
<dbReference type="InterPro" id="IPR022205">
    <property type="entry name" value="DUF3732"/>
</dbReference>
<gene>
    <name evidence="3" type="ORF">E3T28_12980</name>
</gene>
<evidence type="ECO:0000256" key="1">
    <source>
        <dbReference type="SAM" id="Coils"/>
    </source>
</evidence>
<evidence type="ECO:0000313" key="4">
    <source>
        <dbReference type="Proteomes" id="UP000297853"/>
    </source>
</evidence>
<organism evidence="3 4">
    <name type="scientific">Cryobacterium sinapicolor</name>
    <dbReference type="NCBI Taxonomy" id="1259236"/>
    <lineage>
        <taxon>Bacteria</taxon>
        <taxon>Bacillati</taxon>
        <taxon>Actinomycetota</taxon>
        <taxon>Actinomycetes</taxon>
        <taxon>Micrococcales</taxon>
        <taxon>Microbacteriaceae</taxon>
        <taxon>Cryobacterium</taxon>
    </lineage>
</organism>
<evidence type="ECO:0000313" key="3">
    <source>
        <dbReference type="EMBL" id="TFC95895.1"/>
    </source>
</evidence>
<sequence length="644" mass="71241">MTFQIKAVHLFNSRGDRRSLDFRLNELNIITGRSRSGKSSVIEIIDYCLGSKGYHVAAGAIRNTVVQFALELQTDEGVALVARAAPVNGRATTTTMHVSFRATNSGRPEVDETASNTDLKSGIAFLSRIMGIEENVTNVGTGTRSEFGVTIRHALAFNLQSQDEIANQDVLFHSQNEEWVPQSIRDSLPYLLGTVDPLYVLKRNQLRQNERDLKVLLRSAGDERAIGRSSSRGLGLLSEAISVGLASSTEDQSRAHIIELLTLALATESESYLPATPTNDLIMLFDERDELRASVAQTRHELRRLRSLLRYDDDFAGEVGEQRSRLESLGLLQLDASGQPRNDLCPICNSTLDHPITSVEQINSELQRVSQEIGQVNKERQDVQAAVSTAEGKLAEASALLFINQQQIDRSTESVELLDSLKNTSLQRAAVRGRISLFLDSISRETESAFVDERIRHLREAIAELIVALDSDSADDRLEGALSWVAFKMAEVAGFLGLEHSPSPVRLDLQELTVVVDTIDGRFRLAQIGSGENWLGYHLATLVGLHSFFAAKNRPVPRFLVIDQPSQVYFPADAVDQSGLRDEDRTALGRAYKAMAKLSRDAVGGFQVIVLDHADLSDDYFQEAVLEKWRVHGEALIPLEWIGN</sequence>
<evidence type="ECO:0000259" key="2">
    <source>
        <dbReference type="Pfam" id="PF13476"/>
    </source>
</evidence>
<dbReference type="Pfam" id="PF12532">
    <property type="entry name" value="DUF3732"/>
    <property type="match status" value="1"/>
</dbReference>
<feature type="coiled-coil region" evidence="1">
    <location>
        <begin position="359"/>
        <end position="386"/>
    </location>
</feature>
<accession>A0ABY2IYW4</accession>
<dbReference type="InterPro" id="IPR038729">
    <property type="entry name" value="Rad50/SbcC_AAA"/>
</dbReference>
<dbReference type="Proteomes" id="UP000297853">
    <property type="component" value="Unassembled WGS sequence"/>
</dbReference>
<dbReference type="Gene3D" id="3.40.50.300">
    <property type="entry name" value="P-loop containing nucleotide triphosphate hydrolases"/>
    <property type="match status" value="1"/>
</dbReference>
<keyword evidence="4" id="KW-1185">Reference proteome</keyword>
<proteinExistence type="predicted"/>
<name>A0ABY2IYW4_9MICO</name>
<dbReference type="EMBL" id="SOGQ01000072">
    <property type="protein sequence ID" value="TFC95895.1"/>
    <property type="molecule type" value="Genomic_DNA"/>
</dbReference>
<dbReference type="InterPro" id="IPR027417">
    <property type="entry name" value="P-loop_NTPase"/>
</dbReference>
<keyword evidence="1" id="KW-0175">Coiled coil</keyword>
<reference evidence="3 4" key="1">
    <citation type="submission" date="2019-03" db="EMBL/GenBank/DDBJ databases">
        <title>Genomics of glacier-inhabiting Cryobacterium strains.</title>
        <authorList>
            <person name="Liu Q."/>
            <person name="Xin Y.-H."/>
        </authorList>
    </citation>
    <scope>NUCLEOTIDE SEQUENCE [LARGE SCALE GENOMIC DNA]</scope>
    <source>
        <strain evidence="3 4">TMT1-23-1</strain>
    </source>
</reference>